<keyword evidence="2" id="KW-1185">Reference proteome</keyword>
<sequence length="118" mass="13484">MPILPPSTGRTTEDKKRLRDLLSWSARHGFGPKFGTTTVSHYQNTHFTRLKGLGALIGIYDPSRSRWTGRKAEVRVRDGEIQYRLFSPKGDAPEKYARWNVAANAEKFARFGRRSVAY</sequence>
<protein>
    <submittedName>
        <fullName evidence="1">Uncharacterized protein</fullName>
    </submittedName>
</protein>
<evidence type="ECO:0000313" key="2">
    <source>
        <dbReference type="Proteomes" id="UP000258606"/>
    </source>
</evidence>
<dbReference type="GeneID" id="40236332"/>
<dbReference type="RefSeq" id="YP_009639537.1">
    <property type="nucleotide sequence ID" value="NC_042351.1"/>
</dbReference>
<evidence type="ECO:0000313" key="1">
    <source>
        <dbReference type="EMBL" id="AUO79156.1"/>
    </source>
</evidence>
<name>A0A2I6UGV6_9CAUD</name>
<dbReference type="EMBL" id="MF580959">
    <property type="protein sequence ID" value="AUO79156.1"/>
    <property type="molecule type" value="Genomic_DNA"/>
</dbReference>
<proteinExistence type="predicted"/>
<accession>A0A2I6UGV6</accession>
<dbReference type="Proteomes" id="UP000258606">
    <property type="component" value="Segment"/>
</dbReference>
<reference evidence="1 2" key="1">
    <citation type="submission" date="2017-07" db="EMBL/GenBank/DDBJ databases">
        <title>Characterization of ecologically diverse viruses infecting co-occurring strains of cosmopolitan hyperhalophilic Bacteroidetes.</title>
        <authorList>
            <person name="Villamor J."/>
            <person name="Ramos-Barbero M.D."/>
            <person name="Gonzalez-Torres P."/>
            <person name="Gabaldon T."/>
            <person name="Rollesso-Mora R."/>
            <person name="Meseguer I."/>
            <person name="Martinez-Garcia M."/>
            <person name="Santos F."/>
            <person name="Anton J."/>
        </authorList>
    </citation>
    <scope>NUCLEOTIDE SEQUENCE [LARGE SCALE GENOMIC DNA]</scope>
</reference>
<organism evidence="1 2">
    <name type="scientific">Salinibacter phage M8CRM-1</name>
    <dbReference type="NCBI Taxonomy" id="2681612"/>
    <lineage>
        <taxon>Viruses</taxon>
        <taxon>Duplodnaviria</taxon>
        <taxon>Heunggongvirae</taxon>
        <taxon>Uroviricota</taxon>
        <taxon>Caudoviricetes</taxon>
        <taxon>Kryptosalinivirus</taxon>
        <taxon>Kryptosalinivirus M8CRM1</taxon>
    </lineage>
</organism>
<dbReference type="KEGG" id="vg:40236332"/>